<dbReference type="Pfam" id="PF14853">
    <property type="entry name" value="Fis1_TPR_C"/>
    <property type="match status" value="1"/>
</dbReference>
<evidence type="ECO:0000313" key="3">
    <source>
        <dbReference type="EMBL" id="MBK0404406.1"/>
    </source>
</evidence>
<dbReference type="InterPro" id="IPR028061">
    <property type="entry name" value="Fis1_TPR_C"/>
</dbReference>
<dbReference type="InterPro" id="IPR011990">
    <property type="entry name" value="TPR-like_helical_dom_sf"/>
</dbReference>
<protein>
    <submittedName>
        <fullName evidence="3">Tetratricopeptide repeat protein</fullName>
    </submittedName>
</protein>
<feature type="signal peptide" evidence="2">
    <location>
        <begin position="1"/>
        <end position="22"/>
    </location>
</feature>
<dbReference type="InterPro" id="IPR019734">
    <property type="entry name" value="TPR_rpt"/>
</dbReference>
<dbReference type="Pfam" id="PF13432">
    <property type="entry name" value="TPR_16"/>
    <property type="match status" value="3"/>
</dbReference>
<feature type="repeat" description="TPR" evidence="1">
    <location>
        <begin position="330"/>
        <end position="363"/>
    </location>
</feature>
<organism evidence="3 4">
    <name type="scientific">Adhaeribacter terrigena</name>
    <dbReference type="NCBI Taxonomy" id="2793070"/>
    <lineage>
        <taxon>Bacteria</taxon>
        <taxon>Pseudomonadati</taxon>
        <taxon>Bacteroidota</taxon>
        <taxon>Cytophagia</taxon>
        <taxon>Cytophagales</taxon>
        <taxon>Hymenobacteraceae</taxon>
        <taxon>Adhaeribacter</taxon>
    </lineage>
</organism>
<evidence type="ECO:0000256" key="2">
    <source>
        <dbReference type="SAM" id="SignalP"/>
    </source>
</evidence>
<feature type="repeat" description="TPR" evidence="1">
    <location>
        <begin position="225"/>
        <end position="258"/>
    </location>
</feature>
<accession>A0ABS1C5C1</accession>
<gene>
    <name evidence="3" type="ORF">I5M27_15515</name>
</gene>
<evidence type="ECO:0000313" key="4">
    <source>
        <dbReference type="Proteomes" id="UP000644147"/>
    </source>
</evidence>
<keyword evidence="1" id="KW-0802">TPR repeat</keyword>
<sequence>MTKNWKYALLIAGLFSFSSAIGQTVKDGQRLIEMERYGEAKKTLSKVVKNQNNEINNIILGDAYLKAGQPDSAVMYYNIAAGMNKKSALGMAAAGKAALVKNNTAEAEKQFADALKRSKSKDSGVLTTIGYAYLTAKDYNKAVDYLSKAVKADNKNAAAYVMLGDAQLELKRGGEAMTAYENAIAADSKYALAHLRKGQLSVRSRNYNEAQNAYQAVINMDPNYAPAYRDLGELYYFAGKYDLALDNYKKYVAMSENTPETRAVYASFLYLTKDYAGTIKEAEEVLKRDPDNVVMKRLLAYSYYEAKQDDKALAAIQDYFKTTPADKLLASDYEYQGKIYARANKSDEALNSFNKALSMDSSRADLRNDIAQIYVKQNNFPKAIALYRDKMNRSKPTNTDYYYLGNLYDQSKNYKSADSLYALITTNNPTYAQAYLWRARSNANLDPESKAGLAKPHYDKYIELASAEKDKNKSGLVEAHYYLAYYNYLKKDNTKANQHLKEVLALEPGNVQAKTLSDVVNGKVKSKTKTKK</sequence>
<dbReference type="EMBL" id="JAEHFX010000009">
    <property type="protein sequence ID" value="MBK0404406.1"/>
    <property type="molecule type" value="Genomic_DNA"/>
</dbReference>
<dbReference type="Gene3D" id="1.25.40.10">
    <property type="entry name" value="Tetratricopeptide repeat domain"/>
    <property type="match status" value="3"/>
</dbReference>
<dbReference type="PROSITE" id="PS50005">
    <property type="entry name" value="TPR"/>
    <property type="match status" value="4"/>
</dbReference>
<dbReference type="SUPFAM" id="SSF48452">
    <property type="entry name" value="TPR-like"/>
    <property type="match status" value="4"/>
</dbReference>
<feature type="repeat" description="TPR" evidence="1">
    <location>
        <begin position="123"/>
        <end position="156"/>
    </location>
</feature>
<comment type="caution">
    <text evidence="3">The sequence shown here is derived from an EMBL/GenBank/DDBJ whole genome shotgun (WGS) entry which is preliminary data.</text>
</comment>
<dbReference type="SMART" id="SM00028">
    <property type="entry name" value="TPR"/>
    <property type="match status" value="10"/>
</dbReference>
<dbReference type="PANTHER" id="PTHR12558:SF44">
    <property type="entry name" value="TETRATRICOPEPTIDE REPEAT-CONTAINING PROTEIN"/>
    <property type="match status" value="1"/>
</dbReference>
<dbReference type="PANTHER" id="PTHR12558">
    <property type="entry name" value="CELL DIVISION CYCLE 16,23,27"/>
    <property type="match status" value="1"/>
</dbReference>
<evidence type="ECO:0000256" key="1">
    <source>
        <dbReference type="PROSITE-ProRule" id="PRU00339"/>
    </source>
</evidence>
<proteinExistence type="predicted"/>
<dbReference type="RefSeq" id="WP_200507248.1">
    <property type="nucleotide sequence ID" value="NZ_JAEHFX010000009.1"/>
</dbReference>
<feature type="repeat" description="TPR" evidence="1">
    <location>
        <begin position="191"/>
        <end position="224"/>
    </location>
</feature>
<keyword evidence="4" id="KW-1185">Reference proteome</keyword>
<keyword evidence="2" id="KW-0732">Signal</keyword>
<feature type="chain" id="PRO_5045480363" evidence="2">
    <location>
        <begin position="23"/>
        <end position="532"/>
    </location>
</feature>
<dbReference type="Pfam" id="PF14559">
    <property type="entry name" value="TPR_19"/>
    <property type="match status" value="2"/>
</dbReference>
<dbReference type="Proteomes" id="UP000644147">
    <property type="component" value="Unassembled WGS sequence"/>
</dbReference>
<name>A0ABS1C5C1_9BACT</name>
<reference evidence="3 4" key="1">
    <citation type="submission" date="2020-12" db="EMBL/GenBank/DDBJ databases">
        <title>Bacterial novel species Adhaeribacter sp. BT258 isolated from soil.</title>
        <authorList>
            <person name="Jung H.-Y."/>
        </authorList>
    </citation>
    <scope>NUCLEOTIDE SEQUENCE [LARGE SCALE GENOMIC DNA]</scope>
    <source>
        <strain evidence="3 4">BT258</strain>
    </source>
</reference>